<dbReference type="SMART" id="SM00347">
    <property type="entry name" value="HTH_MARR"/>
    <property type="match status" value="1"/>
</dbReference>
<dbReference type="InterPro" id="IPR036390">
    <property type="entry name" value="WH_DNA-bd_sf"/>
</dbReference>
<dbReference type="PROSITE" id="PS50995">
    <property type="entry name" value="HTH_MARR_2"/>
    <property type="match status" value="1"/>
</dbReference>
<gene>
    <name evidence="2" type="ORF">BC781_101172</name>
</gene>
<dbReference type="AlphaFoldDB" id="A0A315ZDY2"/>
<dbReference type="GO" id="GO:0003700">
    <property type="term" value="F:DNA-binding transcription factor activity"/>
    <property type="evidence" value="ECO:0007669"/>
    <property type="project" value="InterPro"/>
</dbReference>
<dbReference type="Pfam" id="PF01047">
    <property type="entry name" value="MarR"/>
    <property type="match status" value="1"/>
</dbReference>
<sequence length="146" mass="16866">MLSKINMGKGYYLAIEQIIRTGHWITDQVSVVLKKFDITEPQFNVLRILKGQNGSPVTVQDIQIKMVQKSSNVSRIIDKLFTKSLITREECPSNRRKVDIRITQKGEKLLKELNKEVENFHQPMSKNLTETEVETLKELIIKLKGN</sequence>
<dbReference type="InterPro" id="IPR036388">
    <property type="entry name" value="WH-like_DNA-bd_sf"/>
</dbReference>
<reference evidence="2 3" key="1">
    <citation type="submission" date="2018-03" db="EMBL/GenBank/DDBJ databases">
        <title>Genomic Encyclopedia of Archaeal and Bacterial Type Strains, Phase II (KMG-II): from individual species to whole genera.</title>
        <authorList>
            <person name="Goeker M."/>
        </authorList>
    </citation>
    <scope>NUCLEOTIDE SEQUENCE [LARGE SCALE GENOMIC DNA]</scope>
    <source>
        <strain evidence="2 3">DSM 28229</strain>
    </source>
</reference>
<dbReference type="EMBL" id="QGDO01000001">
    <property type="protein sequence ID" value="PWJ43826.1"/>
    <property type="molecule type" value="Genomic_DNA"/>
</dbReference>
<keyword evidence="3" id="KW-1185">Reference proteome</keyword>
<dbReference type="PANTHER" id="PTHR33164">
    <property type="entry name" value="TRANSCRIPTIONAL REGULATOR, MARR FAMILY"/>
    <property type="match status" value="1"/>
</dbReference>
<accession>A0A315ZDY2</accession>
<dbReference type="PANTHER" id="PTHR33164:SF99">
    <property type="entry name" value="MARR FAMILY REGULATORY PROTEIN"/>
    <property type="match status" value="1"/>
</dbReference>
<feature type="domain" description="HTH marR-type" evidence="1">
    <location>
        <begin position="1"/>
        <end position="145"/>
    </location>
</feature>
<dbReference type="GO" id="GO:0006950">
    <property type="term" value="P:response to stress"/>
    <property type="evidence" value="ECO:0007669"/>
    <property type="project" value="TreeGrafter"/>
</dbReference>
<evidence type="ECO:0000313" key="2">
    <source>
        <dbReference type="EMBL" id="PWJ43826.1"/>
    </source>
</evidence>
<dbReference type="InterPro" id="IPR000835">
    <property type="entry name" value="HTH_MarR-typ"/>
</dbReference>
<comment type="caution">
    <text evidence="2">The sequence shown here is derived from an EMBL/GenBank/DDBJ whole genome shotgun (WGS) entry which is preliminary data.</text>
</comment>
<evidence type="ECO:0000259" key="1">
    <source>
        <dbReference type="PROSITE" id="PS50995"/>
    </source>
</evidence>
<keyword evidence="2" id="KW-0238">DNA-binding</keyword>
<dbReference type="GO" id="GO:0003677">
    <property type="term" value="F:DNA binding"/>
    <property type="evidence" value="ECO:0007669"/>
    <property type="project" value="UniProtKB-KW"/>
</dbReference>
<dbReference type="SUPFAM" id="SSF46785">
    <property type="entry name" value="Winged helix' DNA-binding domain"/>
    <property type="match status" value="1"/>
</dbReference>
<dbReference type="Gene3D" id="1.10.10.10">
    <property type="entry name" value="Winged helix-like DNA-binding domain superfamily/Winged helix DNA-binding domain"/>
    <property type="match status" value="1"/>
</dbReference>
<dbReference type="Proteomes" id="UP000245535">
    <property type="component" value="Unassembled WGS sequence"/>
</dbReference>
<evidence type="ECO:0000313" key="3">
    <source>
        <dbReference type="Proteomes" id="UP000245535"/>
    </source>
</evidence>
<proteinExistence type="predicted"/>
<dbReference type="InterPro" id="IPR039422">
    <property type="entry name" value="MarR/SlyA-like"/>
</dbReference>
<organism evidence="2 3">
    <name type="scientific">Sediminitomix flava</name>
    <dbReference type="NCBI Taxonomy" id="379075"/>
    <lineage>
        <taxon>Bacteria</taxon>
        <taxon>Pseudomonadati</taxon>
        <taxon>Bacteroidota</taxon>
        <taxon>Cytophagia</taxon>
        <taxon>Cytophagales</taxon>
        <taxon>Flammeovirgaceae</taxon>
        <taxon>Sediminitomix</taxon>
    </lineage>
</organism>
<protein>
    <submittedName>
        <fullName evidence="2">DNA-binding MarR family transcriptional regulator</fullName>
    </submittedName>
</protein>
<name>A0A315ZDY2_SEDFL</name>
<dbReference type="PRINTS" id="PR00598">
    <property type="entry name" value="HTHMARR"/>
</dbReference>